<dbReference type="PANTHER" id="PTHR48081:SF13">
    <property type="entry name" value="ALPHA_BETA HYDROLASE"/>
    <property type="match status" value="1"/>
</dbReference>
<evidence type="ECO:0000256" key="1">
    <source>
        <dbReference type="ARBA" id="ARBA00022801"/>
    </source>
</evidence>
<reference evidence="4 5" key="1">
    <citation type="submission" date="2020-08" db="EMBL/GenBank/DDBJ databases">
        <title>Genomic Encyclopedia of Type Strains, Phase III (KMG-III): the genomes of soil and plant-associated and newly described type strains.</title>
        <authorList>
            <person name="Whitman W."/>
        </authorList>
    </citation>
    <scope>NUCLEOTIDE SEQUENCE [LARGE SCALE GENOMIC DNA]</scope>
    <source>
        <strain evidence="4 5">CECT 8654</strain>
    </source>
</reference>
<dbReference type="Proteomes" id="UP000537130">
    <property type="component" value="Unassembled WGS sequence"/>
</dbReference>
<dbReference type="InterPro" id="IPR049492">
    <property type="entry name" value="BD-FAE-like_dom"/>
</dbReference>
<dbReference type="AlphaFoldDB" id="A0A7W4Z6Y9"/>
<name>A0A7W4Z6Y9_9GAMM</name>
<dbReference type="EMBL" id="JACHWY010000003">
    <property type="protein sequence ID" value="MBB3048753.1"/>
    <property type="molecule type" value="Genomic_DNA"/>
</dbReference>
<keyword evidence="2" id="KW-0732">Signal</keyword>
<sequence length="290" mass="31563">MRLLILPVLAVLAACASHTGVATDAESVSLPKTEYQIHRGLTYTPDNWPQALKADIYQPSGTEPFPAVLVVHGGGWERRSPDDMESISKRLASHGFVAVNIAYRFAPHYQFPAQLHDLQQAMHWIKRNADRYGIDPEQVSALGYSAGAHLVSLLGVVAGTGSELDQPYGGRETKPVAVVAGGTPSDLRKFTGGTLVLQFLGGTIDQVPETFAAASPVVHVHKDAPPFFLYHGSSDLLVSDDHATDFRAELDEAGVYTELYLLKWRGHLTAFATSGSAIEEAMRFLRRNKD</sequence>
<dbReference type="PANTHER" id="PTHR48081">
    <property type="entry name" value="AB HYDROLASE SUPERFAMILY PROTEIN C4A8.06C"/>
    <property type="match status" value="1"/>
</dbReference>
<evidence type="ECO:0000313" key="4">
    <source>
        <dbReference type="EMBL" id="MBB3048753.1"/>
    </source>
</evidence>
<dbReference type="Gene3D" id="3.40.50.1820">
    <property type="entry name" value="alpha/beta hydrolase"/>
    <property type="match status" value="1"/>
</dbReference>
<evidence type="ECO:0000313" key="5">
    <source>
        <dbReference type="Proteomes" id="UP000537130"/>
    </source>
</evidence>
<evidence type="ECO:0000259" key="3">
    <source>
        <dbReference type="Pfam" id="PF20434"/>
    </source>
</evidence>
<dbReference type="RefSeq" id="WP_183411519.1">
    <property type="nucleotide sequence ID" value="NZ_JACHWY010000003.1"/>
</dbReference>
<evidence type="ECO:0000256" key="2">
    <source>
        <dbReference type="SAM" id="SignalP"/>
    </source>
</evidence>
<feature type="domain" description="BD-FAE-like" evidence="3">
    <location>
        <begin position="55"/>
        <end position="250"/>
    </location>
</feature>
<dbReference type="Pfam" id="PF20434">
    <property type="entry name" value="BD-FAE"/>
    <property type="match status" value="1"/>
</dbReference>
<dbReference type="InterPro" id="IPR050300">
    <property type="entry name" value="GDXG_lipolytic_enzyme"/>
</dbReference>
<comment type="caution">
    <text evidence="4">The sequence shown here is derived from an EMBL/GenBank/DDBJ whole genome shotgun (WGS) entry which is preliminary data.</text>
</comment>
<dbReference type="InterPro" id="IPR029058">
    <property type="entry name" value="AB_hydrolase_fold"/>
</dbReference>
<feature type="chain" id="PRO_5030525782" evidence="2">
    <location>
        <begin position="25"/>
        <end position="290"/>
    </location>
</feature>
<gene>
    <name evidence="4" type="ORF">FHR99_003027</name>
</gene>
<keyword evidence="5" id="KW-1185">Reference proteome</keyword>
<dbReference type="SUPFAM" id="SSF53474">
    <property type="entry name" value="alpha/beta-Hydrolases"/>
    <property type="match status" value="1"/>
</dbReference>
<dbReference type="GO" id="GO:0016787">
    <property type="term" value="F:hydrolase activity"/>
    <property type="evidence" value="ECO:0007669"/>
    <property type="project" value="UniProtKB-KW"/>
</dbReference>
<feature type="signal peptide" evidence="2">
    <location>
        <begin position="1"/>
        <end position="24"/>
    </location>
</feature>
<protein>
    <submittedName>
        <fullName evidence="4">Acetyl esterase/lipase</fullName>
    </submittedName>
</protein>
<keyword evidence="1" id="KW-0378">Hydrolase</keyword>
<accession>A0A7W4Z6Y9</accession>
<proteinExistence type="predicted"/>
<dbReference type="PROSITE" id="PS51257">
    <property type="entry name" value="PROKAR_LIPOPROTEIN"/>
    <property type="match status" value="1"/>
</dbReference>
<organism evidence="4 5">
    <name type="scientific">Litorivivens lipolytica</name>
    <dbReference type="NCBI Taxonomy" id="1524264"/>
    <lineage>
        <taxon>Bacteria</taxon>
        <taxon>Pseudomonadati</taxon>
        <taxon>Pseudomonadota</taxon>
        <taxon>Gammaproteobacteria</taxon>
        <taxon>Litorivivens</taxon>
    </lineage>
</organism>